<feature type="signal peptide" evidence="1">
    <location>
        <begin position="1"/>
        <end position="24"/>
    </location>
</feature>
<dbReference type="AlphaFoldDB" id="A0AAW6RTQ1"/>
<dbReference type="InterPro" id="IPR011042">
    <property type="entry name" value="6-blade_b-propeller_TolB-like"/>
</dbReference>
<comment type="caution">
    <text evidence="3">The sequence shown here is derived from an EMBL/GenBank/DDBJ whole genome shotgun (WGS) entry which is preliminary data.</text>
</comment>
<dbReference type="PROSITE" id="PS51257">
    <property type="entry name" value="PROKAR_LIPOPROTEIN"/>
    <property type="match status" value="1"/>
</dbReference>
<dbReference type="InterPro" id="IPR012938">
    <property type="entry name" value="Glc/Sorbosone_DH"/>
</dbReference>
<accession>A0AAW6RTQ1</accession>
<feature type="domain" description="Glucose/Sorbosone dehydrogenase" evidence="2">
    <location>
        <begin position="54"/>
        <end position="380"/>
    </location>
</feature>
<dbReference type="RefSeq" id="WP_094148650.1">
    <property type="nucleotide sequence ID" value="NZ_CP181916.1"/>
</dbReference>
<feature type="chain" id="PRO_5043476515" evidence="1">
    <location>
        <begin position="25"/>
        <end position="385"/>
    </location>
</feature>
<evidence type="ECO:0000259" key="2">
    <source>
        <dbReference type="Pfam" id="PF07995"/>
    </source>
</evidence>
<dbReference type="PANTHER" id="PTHR19328">
    <property type="entry name" value="HEDGEHOG-INTERACTING PROTEIN"/>
    <property type="match status" value="1"/>
</dbReference>
<dbReference type="Proteomes" id="UP001157887">
    <property type="component" value="Unassembled WGS sequence"/>
</dbReference>
<dbReference type="Gene3D" id="2.120.10.30">
    <property type="entry name" value="TolB, C-terminal domain"/>
    <property type="match status" value="1"/>
</dbReference>
<evidence type="ECO:0000313" key="3">
    <source>
        <dbReference type="EMBL" id="MDG9786993.1"/>
    </source>
</evidence>
<evidence type="ECO:0000313" key="4">
    <source>
        <dbReference type="Proteomes" id="UP001157887"/>
    </source>
</evidence>
<dbReference type="SUPFAM" id="SSF50952">
    <property type="entry name" value="Soluble quinoprotein glucose dehydrogenase"/>
    <property type="match status" value="1"/>
</dbReference>
<dbReference type="Pfam" id="PF07995">
    <property type="entry name" value="GSDH"/>
    <property type="match status" value="1"/>
</dbReference>
<sequence>MLRKKAFCLLMTVSAFFGLMACHAQRPAESAAQEQQDSSASLGTSIHLKRIAEFNEPWALAVLPDGRLLITERSGQLILFNPIDQTKTLIRNIPKVAYGGQGGLGDIALHPEFAQNHQIYLSYAEAVQGGYGAVVIRADLNLDQAQPQLDNLKTIWKQVPKVRGQGHYAHRMLFDGAGKLWISSGERQKFEPAQDLTSNLGKMIRLNDDGSVASDNPFQMQGDVAKQIWSLGHRNPLGMALDAKKQLWVVEMGPKGGDELNLIQKAKNYGYPIVSNGDHYSGVNIPDHATRPEFETPKLDWTPVISPSSLIFYTGQMFPKWQDKAIIGGLSSKALIIVDTKAQPVKEIQRIDMKERIRGLQQAKDGSIWVIEDGKHADLIQLLSH</sequence>
<gene>
    <name evidence="3" type="ORF">N7566_08345</name>
</gene>
<proteinExistence type="predicted"/>
<name>A0AAW6RTQ1_ACIJO</name>
<dbReference type="InterPro" id="IPR011041">
    <property type="entry name" value="Quinoprot_gluc/sorb_DH_b-prop"/>
</dbReference>
<dbReference type="EMBL" id="JAOECG010000008">
    <property type="protein sequence ID" value="MDG9786993.1"/>
    <property type="molecule type" value="Genomic_DNA"/>
</dbReference>
<evidence type="ECO:0000256" key="1">
    <source>
        <dbReference type="SAM" id="SignalP"/>
    </source>
</evidence>
<keyword evidence="1" id="KW-0732">Signal</keyword>
<organism evidence="3 4">
    <name type="scientific">Acinetobacter johnsonii</name>
    <dbReference type="NCBI Taxonomy" id="40214"/>
    <lineage>
        <taxon>Bacteria</taxon>
        <taxon>Pseudomonadati</taxon>
        <taxon>Pseudomonadota</taxon>
        <taxon>Gammaproteobacteria</taxon>
        <taxon>Moraxellales</taxon>
        <taxon>Moraxellaceae</taxon>
        <taxon>Acinetobacter</taxon>
    </lineage>
</organism>
<dbReference type="PANTHER" id="PTHR19328:SF75">
    <property type="entry name" value="ALDOSE SUGAR DEHYDROGENASE YLII"/>
    <property type="match status" value="1"/>
</dbReference>
<protein>
    <submittedName>
        <fullName evidence="3">PQQ-dependent sugar dehydrogenase</fullName>
    </submittedName>
</protein>
<reference evidence="3" key="1">
    <citation type="submission" date="2022-09" db="EMBL/GenBank/DDBJ databases">
        <title>Intensive care unit water sources are persistently colonized with multi-drug resistant bacteria and are the site of extensive horizontal gene transfer of antibiotic resistance genes.</title>
        <authorList>
            <person name="Diorio-Toth L."/>
        </authorList>
    </citation>
    <scope>NUCLEOTIDE SEQUENCE</scope>
    <source>
        <strain evidence="3">GD04065</strain>
    </source>
</reference>